<feature type="compositionally biased region" description="Low complexity" evidence="3">
    <location>
        <begin position="189"/>
        <end position="203"/>
    </location>
</feature>
<dbReference type="PROSITE" id="PS50935">
    <property type="entry name" value="SSB"/>
    <property type="match status" value="1"/>
</dbReference>
<proteinExistence type="predicted"/>
<protein>
    <submittedName>
        <fullName evidence="4">Single-stranded DNA-binding protein</fullName>
    </submittedName>
</protein>
<keyword evidence="1 2" id="KW-0238">DNA-binding</keyword>
<evidence type="ECO:0000256" key="1">
    <source>
        <dbReference type="ARBA" id="ARBA00023125"/>
    </source>
</evidence>
<dbReference type="Gene3D" id="2.40.50.140">
    <property type="entry name" value="Nucleic acid-binding proteins"/>
    <property type="match status" value="1"/>
</dbReference>
<dbReference type="Pfam" id="PF00436">
    <property type="entry name" value="SSB"/>
    <property type="match status" value="1"/>
</dbReference>
<sequence>MNDTLVTLVGNAATRVEYRETATGGVARFRLAVTPRRFDRHKDAWVDGHSSFYTVWAWRTLGLNLASSVAVGEPLVVHGRLRVRDEDQDGQRRFSADVEAIAVGHDLTRGTSAFRRVVKADPSLTEPPKGPAWEGGSPLSRTRTSVPTATATAAPGWSETGGAGAVAGGDGVEGTSAAGAGESPGEGLGAASAEPPAVAAAAP</sequence>
<dbReference type="InterPro" id="IPR000424">
    <property type="entry name" value="Primosome_PriB/ssb"/>
</dbReference>
<evidence type="ECO:0000256" key="3">
    <source>
        <dbReference type="SAM" id="MobiDB-lite"/>
    </source>
</evidence>
<feature type="compositionally biased region" description="Low complexity" evidence="3">
    <location>
        <begin position="140"/>
        <end position="155"/>
    </location>
</feature>
<dbReference type="CDD" id="cd04496">
    <property type="entry name" value="SSB_OBF"/>
    <property type="match status" value="1"/>
</dbReference>
<dbReference type="Proteomes" id="UP001589887">
    <property type="component" value="Unassembled WGS sequence"/>
</dbReference>
<dbReference type="RefSeq" id="WP_394324364.1">
    <property type="nucleotide sequence ID" value="NZ_JBHMQV010000009.1"/>
</dbReference>
<evidence type="ECO:0000313" key="5">
    <source>
        <dbReference type="Proteomes" id="UP001589887"/>
    </source>
</evidence>
<organism evidence="4 5">
    <name type="scientific">Streptomyces noboritoensis</name>
    <dbReference type="NCBI Taxonomy" id="67337"/>
    <lineage>
        <taxon>Bacteria</taxon>
        <taxon>Bacillati</taxon>
        <taxon>Actinomycetota</taxon>
        <taxon>Actinomycetes</taxon>
        <taxon>Kitasatosporales</taxon>
        <taxon>Streptomycetaceae</taxon>
        <taxon>Streptomyces</taxon>
    </lineage>
</organism>
<dbReference type="InterPro" id="IPR012340">
    <property type="entry name" value="NA-bd_OB-fold"/>
</dbReference>
<dbReference type="GO" id="GO:0003677">
    <property type="term" value="F:DNA binding"/>
    <property type="evidence" value="ECO:0007669"/>
    <property type="project" value="UniProtKB-KW"/>
</dbReference>
<feature type="compositionally biased region" description="Gly residues" evidence="3">
    <location>
        <begin position="159"/>
        <end position="172"/>
    </location>
</feature>
<keyword evidence="5" id="KW-1185">Reference proteome</keyword>
<evidence type="ECO:0000256" key="2">
    <source>
        <dbReference type="PROSITE-ProRule" id="PRU00252"/>
    </source>
</evidence>
<accession>A0ABV6TR79</accession>
<reference evidence="4 5" key="1">
    <citation type="submission" date="2024-09" db="EMBL/GenBank/DDBJ databases">
        <authorList>
            <person name="Sun Q."/>
            <person name="Mori K."/>
        </authorList>
    </citation>
    <scope>NUCLEOTIDE SEQUENCE [LARGE SCALE GENOMIC DNA]</scope>
    <source>
        <strain evidence="4 5">JCM 4557</strain>
    </source>
</reference>
<name>A0ABV6TR79_9ACTN</name>
<feature type="region of interest" description="Disordered" evidence="3">
    <location>
        <begin position="120"/>
        <end position="203"/>
    </location>
</feature>
<evidence type="ECO:0000313" key="4">
    <source>
        <dbReference type="EMBL" id="MFC0848279.1"/>
    </source>
</evidence>
<dbReference type="SUPFAM" id="SSF50249">
    <property type="entry name" value="Nucleic acid-binding proteins"/>
    <property type="match status" value="1"/>
</dbReference>
<comment type="caution">
    <text evidence="4">The sequence shown here is derived from an EMBL/GenBank/DDBJ whole genome shotgun (WGS) entry which is preliminary data.</text>
</comment>
<dbReference type="EMBL" id="JBHMQV010000009">
    <property type="protein sequence ID" value="MFC0848279.1"/>
    <property type="molecule type" value="Genomic_DNA"/>
</dbReference>
<gene>
    <name evidence="4" type="ORF">ACFH04_31905</name>
</gene>